<dbReference type="Proteomes" id="UP000439903">
    <property type="component" value="Unassembled WGS sequence"/>
</dbReference>
<name>A0A8H3XLC5_GIGMA</name>
<dbReference type="AlphaFoldDB" id="A0A8H3XLC5"/>
<protein>
    <submittedName>
        <fullName evidence="1">Uncharacterized protein</fullName>
    </submittedName>
</protein>
<organism evidence="1 2">
    <name type="scientific">Gigaspora margarita</name>
    <dbReference type="NCBI Taxonomy" id="4874"/>
    <lineage>
        <taxon>Eukaryota</taxon>
        <taxon>Fungi</taxon>
        <taxon>Fungi incertae sedis</taxon>
        <taxon>Mucoromycota</taxon>
        <taxon>Glomeromycotina</taxon>
        <taxon>Glomeromycetes</taxon>
        <taxon>Diversisporales</taxon>
        <taxon>Gigasporaceae</taxon>
        <taxon>Gigaspora</taxon>
    </lineage>
</organism>
<evidence type="ECO:0000313" key="1">
    <source>
        <dbReference type="EMBL" id="KAF0473736.1"/>
    </source>
</evidence>
<comment type="caution">
    <text evidence="1">The sequence shown here is derived from an EMBL/GenBank/DDBJ whole genome shotgun (WGS) entry which is preliminary data.</text>
</comment>
<keyword evidence="2" id="KW-1185">Reference proteome</keyword>
<reference evidence="1 2" key="1">
    <citation type="journal article" date="2019" name="Environ. Microbiol.">
        <title>At the nexus of three kingdoms: the genome of the mycorrhizal fungus Gigaspora margarita provides insights into plant, endobacterial and fungal interactions.</title>
        <authorList>
            <person name="Venice F."/>
            <person name="Ghignone S."/>
            <person name="Salvioli di Fossalunga A."/>
            <person name="Amselem J."/>
            <person name="Novero M."/>
            <person name="Xianan X."/>
            <person name="Sedzielewska Toro K."/>
            <person name="Morin E."/>
            <person name="Lipzen A."/>
            <person name="Grigoriev I.V."/>
            <person name="Henrissat B."/>
            <person name="Martin F.M."/>
            <person name="Bonfante P."/>
        </authorList>
    </citation>
    <scope>NUCLEOTIDE SEQUENCE [LARGE SCALE GENOMIC DNA]</scope>
    <source>
        <strain evidence="1 2">BEG34</strain>
    </source>
</reference>
<dbReference type="EMBL" id="WTPW01000865">
    <property type="protein sequence ID" value="KAF0473736.1"/>
    <property type="molecule type" value="Genomic_DNA"/>
</dbReference>
<sequence length="98" mass="11275">MWKILGDSNPNSQKMSNKYNCSKLAIYDVPMSIVQETTREEELLLRTNIIKGLFIQKATEDIIIGQNPVMTYIRDVQDHMCNYDCSVPVRSLQITCSM</sequence>
<evidence type="ECO:0000313" key="2">
    <source>
        <dbReference type="Proteomes" id="UP000439903"/>
    </source>
</evidence>
<proteinExistence type="predicted"/>
<accession>A0A8H3XLC5</accession>
<gene>
    <name evidence="1" type="ORF">F8M41_024864</name>
</gene>